<dbReference type="EMBL" id="JACIJC010000002">
    <property type="protein sequence ID" value="MBB5685652.1"/>
    <property type="molecule type" value="Genomic_DNA"/>
</dbReference>
<dbReference type="RefSeq" id="WP_184017145.1">
    <property type="nucleotide sequence ID" value="NZ_JACIJC010000002.1"/>
</dbReference>
<sequence>MSNVIKLPVKLARAWIVQERADGTWYGRVAGRTPHPMTETASGAKHVVLWQLVNGGRRQGLPIIERSLASVERRRAAAIGGDA</sequence>
<evidence type="ECO:0000313" key="1">
    <source>
        <dbReference type="EMBL" id="MBB5685652.1"/>
    </source>
</evidence>
<evidence type="ECO:0000313" key="2">
    <source>
        <dbReference type="Proteomes" id="UP000549617"/>
    </source>
</evidence>
<protein>
    <submittedName>
        <fullName evidence="1">Uncharacterized protein</fullName>
    </submittedName>
</protein>
<keyword evidence="2" id="KW-1185">Reference proteome</keyword>
<organism evidence="1 2">
    <name type="scientific">Sphingobium boeckii</name>
    <dbReference type="NCBI Taxonomy" id="1082345"/>
    <lineage>
        <taxon>Bacteria</taxon>
        <taxon>Pseudomonadati</taxon>
        <taxon>Pseudomonadota</taxon>
        <taxon>Alphaproteobacteria</taxon>
        <taxon>Sphingomonadales</taxon>
        <taxon>Sphingomonadaceae</taxon>
        <taxon>Sphingobium</taxon>
    </lineage>
</organism>
<name>A0A7W9EDZ6_9SPHN</name>
<gene>
    <name evidence="1" type="ORF">FHS49_001660</name>
</gene>
<reference evidence="1 2" key="1">
    <citation type="submission" date="2020-08" db="EMBL/GenBank/DDBJ databases">
        <title>Genomic Encyclopedia of Type Strains, Phase IV (KMG-IV): sequencing the most valuable type-strain genomes for metagenomic binning, comparative biology and taxonomic classification.</title>
        <authorList>
            <person name="Goeker M."/>
        </authorList>
    </citation>
    <scope>NUCLEOTIDE SEQUENCE [LARGE SCALE GENOMIC DNA]</scope>
    <source>
        <strain evidence="1 2">DSM 25079</strain>
    </source>
</reference>
<dbReference type="Proteomes" id="UP000549617">
    <property type="component" value="Unassembled WGS sequence"/>
</dbReference>
<comment type="caution">
    <text evidence="1">The sequence shown here is derived from an EMBL/GenBank/DDBJ whole genome shotgun (WGS) entry which is preliminary data.</text>
</comment>
<proteinExistence type="predicted"/>
<dbReference type="AlphaFoldDB" id="A0A7W9EDZ6"/>
<accession>A0A7W9EDZ6</accession>